<reference evidence="3 5" key="2">
    <citation type="submission" date="2018-12" db="EMBL/GenBank/DDBJ databases">
        <authorList>
            <consortium name="Pathogen Informatics"/>
        </authorList>
    </citation>
    <scope>NUCLEOTIDE SEQUENCE [LARGE SCALE GENOMIC DNA]</scope>
    <source>
        <strain evidence="3 5">NCTC12735</strain>
        <plasmid evidence="5">9</plasmid>
    </source>
</reference>
<dbReference type="EMBL" id="LR134418">
    <property type="protein sequence ID" value="VEH84825.1"/>
    <property type="molecule type" value="Genomic_DNA"/>
</dbReference>
<dbReference type="EMBL" id="LNKA01000001">
    <property type="protein sequence ID" value="KTC65353.1"/>
    <property type="molecule type" value="Genomic_DNA"/>
</dbReference>
<keyword evidence="4" id="KW-1185">Reference proteome</keyword>
<keyword evidence="3" id="KW-0614">Plasmid</keyword>
<organism evidence="2 4">
    <name type="scientific">Legionella adelaidensis</name>
    <dbReference type="NCBI Taxonomy" id="45056"/>
    <lineage>
        <taxon>Bacteria</taxon>
        <taxon>Pseudomonadati</taxon>
        <taxon>Pseudomonadota</taxon>
        <taxon>Gammaproteobacteria</taxon>
        <taxon>Legionellales</taxon>
        <taxon>Legionellaceae</taxon>
        <taxon>Legionella</taxon>
    </lineage>
</organism>
<proteinExistence type="predicted"/>
<gene>
    <name evidence="2" type="ORF">Lade_0011</name>
    <name evidence="3" type="ORF">NCTC12735_00445</name>
</gene>
<dbReference type="PATRIC" id="fig|45056.6.peg.11"/>
<dbReference type="Proteomes" id="UP000054859">
    <property type="component" value="Unassembled WGS sequence"/>
</dbReference>
<geneLocation type="plasmid" evidence="3 5">
    <name>9</name>
</geneLocation>
<dbReference type="OrthoDB" id="6107855at2"/>
<name>A0A0W0R2V8_9GAMM</name>
<evidence type="ECO:0000313" key="3">
    <source>
        <dbReference type="EMBL" id="VEH84825.1"/>
    </source>
</evidence>
<evidence type="ECO:0000256" key="1">
    <source>
        <dbReference type="SAM" id="MobiDB-lite"/>
    </source>
</evidence>
<evidence type="ECO:0000313" key="5">
    <source>
        <dbReference type="Proteomes" id="UP000281170"/>
    </source>
</evidence>
<dbReference type="AlphaFoldDB" id="A0A0W0R2V8"/>
<dbReference type="Proteomes" id="UP000281170">
    <property type="component" value="Plasmid 9"/>
</dbReference>
<dbReference type="RefSeq" id="WP_058461125.1">
    <property type="nucleotide sequence ID" value="NZ_CAAAHS010000003.1"/>
</dbReference>
<feature type="region of interest" description="Disordered" evidence="1">
    <location>
        <begin position="128"/>
        <end position="149"/>
    </location>
</feature>
<sequence>MSRIRTIKPEFWTSEQILSCSLNARLLFIGMWNFCDDNGIHTASYVRLKAEVFPADDFSPAEIEKLINELIQNNLLCEYERDNTIYWMVTGWKKHQRIDKPTSRYPLPESELNKFSDDSSNTIRGLPELLDSPPQLLHEPSTTEWNGRERSKKDINMCGVETSHIAASQVSSSIFVKEIFQHWQDTMDRPKARLDKKRQNIIKSALKLGYTPAELKQAIDGCAKTPYNMGKNDRNQTYNDISLILRDADHIERFINNANEYSTCSGIQRTDDLMAGVI</sequence>
<evidence type="ECO:0000313" key="4">
    <source>
        <dbReference type="Proteomes" id="UP000054859"/>
    </source>
</evidence>
<protein>
    <submittedName>
        <fullName evidence="2">Uncharacterized protein</fullName>
    </submittedName>
</protein>
<reference evidence="2 4" key="1">
    <citation type="submission" date="2015-11" db="EMBL/GenBank/DDBJ databases">
        <title>Identification of large and diverse effector repertoires of 38 Legionella species.</title>
        <authorList>
            <person name="Burstein D."/>
            <person name="Amaro F."/>
            <person name="Zusman T."/>
            <person name="Lifshitz Z."/>
            <person name="Cohen O."/>
            <person name="Gilbert J.A."/>
            <person name="Pupko T."/>
            <person name="Shuman H.A."/>
            <person name="Segal G."/>
        </authorList>
    </citation>
    <scope>NUCLEOTIDE SEQUENCE [LARGE SCALE GENOMIC DNA]</scope>
    <source>
        <strain evidence="2 4">1762-AUS-E</strain>
    </source>
</reference>
<evidence type="ECO:0000313" key="2">
    <source>
        <dbReference type="EMBL" id="KTC65353.1"/>
    </source>
</evidence>
<dbReference type="KEGG" id="ladl:NCTC12735_00445"/>
<accession>A0A0W0R2V8</accession>
<dbReference type="STRING" id="45056.Lade_0011"/>